<keyword evidence="4" id="KW-0159">Chromosome partition</keyword>
<accession>A0A101XT04</accession>
<feature type="region of interest" description="Disordered" evidence="8">
    <location>
        <begin position="316"/>
        <end position="343"/>
    </location>
</feature>
<dbReference type="GO" id="GO:0003677">
    <property type="term" value="F:DNA binding"/>
    <property type="evidence" value="ECO:0007669"/>
    <property type="project" value="UniProtKB-KW"/>
</dbReference>
<evidence type="ECO:0000256" key="8">
    <source>
        <dbReference type="SAM" id="MobiDB-lite"/>
    </source>
</evidence>
<feature type="transmembrane region" description="Helical" evidence="9">
    <location>
        <begin position="15"/>
        <end position="37"/>
    </location>
</feature>
<dbReference type="CDD" id="cd01127">
    <property type="entry name" value="TrwB_TraG_TraD_VirD4"/>
    <property type="match status" value="1"/>
</dbReference>
<dbReference type="Gene3D" id="1.10.10.10">
    <property type="entry name" value="Winged helix-like DNA-binding domain superfamily/Winged helix DNA-binding domain"/>
    <property type="match status" value="1"/>
</dbReference>
<feature type="compositionally biased region" description="Basic and acidic residues" evidence="8">
    <location>
        <begin position="258"/>
        <end position="280"/>
    </location>
</feature>
<keyword evidence="9" id="KW-1133">Transmembrane helix</keyword>
<dbReference type="InterPro" id="IPR003593">
    <property type="entry name" value="AAA+_ATPase"/>
</dbReference>
<dbReference type="SUPFAM" id="SSF46785">
    <property type="entry name" value="Winged helix' DNA-binding domain"/>
    <property type="match status" value="1"/>
</dbReference>
<dbReference type="SMART" id="SM00843">
    <property type="entry name" value="Ftsk_gamma"/>
    <property type="match status" value="1"/>
</dbReference>
<dbReference type="InterPro" id="IPR002543">
    <property type="entry name" value="FtsK_dom"/>
</dbReference>
<dbReference type="OrthoDB" id="9807790at2"/>
<feature type="transmembrane region" description="Helical" evidence="9">
    <location>
        <begin position="155"/>
        <end position="178"/>
    </location>
</feature>
<feature type="transmembrane region" description="Helical" evidence="9">
    <location>
        <begin position="78"/>
        <end position="97"/>
    </location>
</feature>
<dbReference type="Gene3D" id="3.40.50.300">
    <property type="entry name" value="P-loop containing nucleotide triphosphate hydrolases"/>
    <property type="match status" value="1"/>
</dbReference>
<proteinExistence type="inferred from homology"/>
<evidence type="ECO:0000313" key="12">
    <source>
        <dbReference type="Proteomes" id="UP000053557"/>
    </source>
</evidence>
<dbReference type="Pfam" id="PF17854">
    <property type="entry name" value="FtsK_alpha"/>
    <property type="match status" value="1"/>
</dbReference>
<comment type="caution">
    <text evidence="11">The sequence shown here is derived from an EMBL/GenBank/DDBJ whole genome shotgun (WGS) entry which is preliminary data.</text>
</comment>
<dbReference type="Pfam" id="PF09397">
    <property type="entry name" value="FtsK_gamma"/>
    <property type="match status" value="1"/>
</dbReference>
<dbReference type="InterPro" id="IPR041027">
    <property type="entry name" value="FtsK_alpha"/>
</dbReference>
<evidence type="ECO:0000256" key="6">
    <source>
        <dbReference type="ARBA" id="ARBA00023125"/>
    </source>
</evidence>
<dbReference type="AlphaFoldDB" id="A0A101XT04"/>
<dbReference type="SUPFAM" id="SSF52540">
    <property type="entry name" value="P-loop containing nucleoside triphosphate hydrolases"/>
    <property type="match status" value="1"/>
</dbReference>
<dbReference type="Proteomes" id="UP000053557">
    <property type="component" value="Unassembled WGS sequence"/>
</dbReference>
<keyword evidence="6" id="KW-0238">DNA-binding</keyword>
<feature type="transmembrane region" description="Helical" evidence="9">
    <location>
        <begin position="49"/>
        <end position="66"/>
    </location>
</feature>
<evidence type="ECO:0000259" key="10">
    <source>
        <dbReference type="PROSITE" id="PS50901"/>
    </source>
</evidence>
<dbReference type="PROSITE" id="PS50901">
    <property type="entry name" value="FTSK"/>
    <property type="match status" value="1"/>
</dbReference>
<keyword evidence="12" id="KW-1185">Reference proteome</keyword>
<dbReference type="Gene3D" id="3.30.980.40">
    <property type="match status" value="1"/>
</dbReference>
<comment type="subcellular location">
    <subcellularLocation>
        <location evidence="1">Membrane</location>
        <topology evidence="1">Multi-pass membrane protein</topology>
    </subcellularLocation>
</comment>
<keyword evidence="3 7" id="KW-0547">Nucleotide-binding</keyword>
<dbReference type="PANTHER" id="PTHR22683:SF41">
    <property type="entry name" value="DNA TRANSLOCASE FTSK"/>
    <property type="match status" value="1"/>
</dbReference>
<keyword evidence="5 7" id="KW-0067">ATP-binding</keyword>
<dbReference type="EMBL" id="LPVJ01000007">
    <property type="protein sequence ID" value="KUO96998.1"/>
    <property type="molecule type" value="Genomic_DNA"/>
</dbReference>
<dbReference type="InterPro" id="IPR050206">
    <property type="entry name" value="FtsK/SpoIIIE/SftA"/>
</dbReference>
<name>A0A101XT04_9BACL</name>
<evidence type="ECO:0000256" key="5">
    <source>
        <dbReference type="ARBA" id="ARBA00022840"/>
    </source>
</evidence>
<dbReference type="Pfam" id="PF01580">
    <property type="entry name" value="FtsK_SpoIIIE"/>
    <property type="match status" value="1"/>
</dbReference>
<feature type="region of interest" description="Disordered" evidence="8">
    <location>
        <begin position="224"/>
        <end position="281"/>
    </location>
</feature>
<dbReference type="PANTHER" id="PTHR22683">
    <property type="entry name" value="SPORULATION PROTEIN RELATED"/>
    <property type="match status" value="1"/>
</dbReference>
<evidence type="ECO:0000256" key="1">
    <source>
        <dbReference type="ARBA" id="ARBA00004141"/>
    </source>
</evidence>
<dbReference type="GO" id="GO:0005524">
    <property type="term" value="F:ATP binding"/>
    <property type="evidence" value="ECO:0007669"/>
    <property type="project" value="UniProtKB-UniRule"/>
</dbReference>
<keyword evidence="9" id="KW-0812">Transmembrane</keyword>
<comment type="similarity">
    <text evidence="2">Belongs to the FtsK/SpoIIIE/SftA family.</text>
</comment>
<evidence type="ECO:0000256" key="4">
    <source>
        <dbReference type="ARBA" id="ARBA00022829"/>
    </source>
</evidence>
<organism evidence="11 12">
    <name type="scientific">Ferroacidibacillus organovorans</name>
    <dbReference type="NCBI Taxonomy" id="1765683"/>
    <lineage>
        <taxon>Bacteria</taxon>
        <taxon>Bacillati</taxon>
        <taxon>Bacillota</taxon>
        <taxon>Bacilli</taxon>
        <taxon>Bacillales</taxon>
        <taxon>Alicyclobacillaceae</taxon>
        <taxon>Ferroacidibacillus</taxon>
    </lineage>
</organism>
<dbReference type="GO" id="GO:0016020">
    <property type="term" value="C:membrane"/>
    <property type="evidence" value="ECO:0007669"/>
    <property type="project" value="UniProtKB-SubCell"/>
</dbReference>
<feature type="domain" description="FtsK" evidence="10">
    <location>
        <begin position="542"/>
        <end position="732"/>
    </location>
</feature>
<keyword evidence="9" id="KW-0472">Membrane</keyword>
<dbReference type="SMART" id="SM00382">
    <property type="entry name" value="AAA"/>
    <property type="match status" value="1"/>
</dbReference>
<dbReference type="RefSeq" id="WP_067711924.1">
    <property type="nucleotide sequence ID" value="NZ_LPVJ01000007.1"/>
</dbReference>
<evidence type="ECO:0000256" key="9">
    <source>
        <dbReference type="SAM" id="Phobius"/>
    </source>
</evidence>
<reference evidence="11 12" key="1">
    <citation type="submission" date="2015-12" db="EMBL/GenBank/DDBJ databases">
        <title>Draft genome sequence of Acidibacillus ferrooxidans ITV001, isolated from a chalcopyrite acid mine drainage site in Brazil.</title>
        <authorList>
            <person name="Dall'Agnol H."/>
            <person name="Nancucheo I."/>
            <person name="Johnson B."/>
            <person name="Oliveira R."/>
            <person name="Leite L."/>
            <person name="Pylro V."/>
            <person name="Nunes G.L."/>
            <person name="Tzotzos G."/>
            <person name="Fernandes G.R."/>
            <person name="Dutra J."/>
            <person name="Orellana S.C."/>
            <person name="Oliveira G."/>
        </authorList>
    </citation>
    <scope>NUCLEOTIDE SEQUENCE [LARGE SCALE GENOMIC DNA]</scope>
    <source>
        <strain evidence="12">ITV01</strain>
    </source>
</reference>
<evidence type="ECO:0000256" key="2">
    <source>
        <dbReference type="ARBA" id="ARBA00006474"/>
    </source>
</evidence>
<evidence type="ECO:0000313" key="11">
    <source>
        <dbReference type="EMBL" id="KUO96998.1"/>
    </source>
</evidence>
<evidence type="ECO:0000256" key="7">
    <source>
        <dbReference type="PROSITE-ProRule" id="PRU00289"/>
    </source>
</evidence>
<gene>
    <name evidence="11" type="ORF">ATW55_07165</name>
</gene>
<feature type="compositionally biased region" description="Basic and acidic residues" evidence="8">
    <location>
        <begin position="228"/>
        <end position="244"/>
    </location>
</feature>
<feature type="binding site" evidence="7">
    <location>
        <begin position="559"/>
        <end position="566"/>
    </location>
    <ligand>
        <name>ATP</name>
        <dbReference type="ChEBI" id="CHEBI:30616"/>
    </ligand>
</feature>
<feature type="region of interest" description="Disordered" evidence="8">
    <location>
        <begin position="380"/>
        <end position="411"/>
    </location>
</feature>
<protein>
    <recommendedName>
        <fullName evidence="10">FtsK domain-containing protein</fullName>
    </recommendedName>
</protein>
<dbReference type="GO" id="GO:0007059">
    <property type="term" value="P:chromosome segregation"/>
    <property type="evidence" value="ECO:0007669"/>
    <property type="project" value="UniProtKB-KW"/>
</dbReference>
<dbReference type="InterPro" id="IPR036388">
    <property type="entry name" value="WH-like_DNA-bd_sf"/>
</dbReference>
<dbReference type="InterPro" id="IPR027417">
    <property type="entry name" value="P-loop_NTPase"/>
</dbReference>
<evidence type="ECO:0000256" key="3">
    <source>
        <dbReference type="ARBA" id="ARBA00022741"/>
    </source>
</evidence>
<sequence>MAKLDHAKRVLRYELLGLALLILGFVTLGDLGAVGLALDDLCIMLAGNWHFIIPLYVLWMALIIMIKRARFRYTGFQTGLFILLLVIVTWSELSLYTQGVAMYGQNPDLLRLTQVGITTLSDSLHSLILTSNGPLPPANAGGGMVGFAIFSGLRYLFAVAGTVLVMVGAVLAALVLMTRKSLVQTIERMSRSLENRVDRGWTSVITALARALTAQKGVKARRGAARALRADEKEESAQSDRGETVQKMPRATRKRSRGAREELSTRAANDESQREQTLDDWREEPESFSFQDFGRDVPQDGVYNAFFDAPAEDDRHLPQVDESHGQTASEELADAGRLREGSLGAQEDTGAWTLDEERSILTVRIAQPEAGELLDPPRTYRVSSQIEGEKDGEGNKAPAPSKPYRLPDPRLLDRGANRRADALALQKELQGQAKKLVETFESFGVSVRLLGTSRGPAVTRYEIQPASGVKVSRILSLSDDLALALAARDIRIEAPIPGKSAVGIEVPNSEIAVVTFREVLETEAFKQAPSLLSFALGKDIAGQTIIGDLARMPHVLVAGATGSGKSVCINGIIASILFRAKPDEVKFIMIDPKMVELGVYNGIPHLFAPVVTEARRAAAALRKVIVEMERRYDLFSKARVRDLERYNNYAERVGKPRIPLIVVIIDELADLMMVAPGDVEDAICRLAQMARASGIHLVVATQRPSVDVITGLIKANIPSRIAFSVSSSVDSRTILDGSGAEKLLGRGDMLYLPVGASKPLRMQGAFLSESEVEKLVDFVRNQQEAEYQEDFSALPEEVTSNLDQLDPLFEDAVRVVVESEQASVSFLQRRLKVGYSRAARLIDSLEELGIIGPFENSKPREIYLSKEEWLARKENHAG</sequence>
<dbReference type="InterPro" id="IPR018541">
    <property type="entry name" value="Ftsk_gamma"/>
</dbReference>
<dbReference type="InterPro" id="IPR036390">
    <property type="entry name" value="WH_DNA-bd_sf"/>
</dbReference>